<evidence type="ECO:0000256" key="2">
    <source>
        <dbReference type="SAM" id="Phobius"/>
    </source>
</evidence>
<evidence type="ECO:0000313" key="4">
    <source>
        <dbReference type="Proteomes" id="UP000320672"/>
    </source>
</evidence>
<dbReference type="AlphaFoldDB" id="A0A517MK85"/>
<feature type="transmembrane region" description="Helical" evidence="2">
    <location>
        <begin position="112"/>
        <end position="135"/>
    </location>
</feature>
<organism evidence="3 4">
    <name type="scientific">Roseimaritima multifibrata</name>
    <dbReference type="NCBI Taxonomy" id="1930274"/>
    <lineage>
        <taxon>Bacteria</taxon>
        <taxon>Pseudomonadati</taxon>
        <taxon>Planctomycetota</taxon>
        <taxon>Planctomycetia</taxon>
        <taxon>Pirellulales</taxon>
        <taxon>Pirellulaceae</taxon>
        <taxon>Roseimaritima</taxon>
    </lineage>
</organism>
<proteinExistence type="predicted"/>
<dbReference type="Proteomes" id="UP000320672">
    <property type="component" value="Chromosome"/>
</dbReference>
<name>A0A517MK85_9BACT</name>
<gene>
    <name evidence="3" type="ORF">FF011L_40950</name>
</gene>
<sequence>MQLKSTNRSGNNRHAQHNRSRRDWRPLAISRFACLPTAKLSNLNRRTTFRPVESKTCSKFYPTEILVNATDPKNPFAEPLVSEPAGTPGSHHPRPMRPIRLERARQAIQCPLTILFLSYLSWLLLLGFIFAVTLFESFTGESSSRIGQWTAQIVAWTDGLSPYNYLLAAFSGLLAAAGLFGIANGMRQQNLQITRWAAHLSYLPILGPWLGLQGWCGIWLLLRLRRHAIRRSFDSG</sequence>
<feature type="transmembrane region" description="Helical" evidence="2">
    <location>
        <begin position="163"/>
        <end position="182"/>
    </location>
</feature>
<accession>A0A517MK85</accession>
<reference evidence="3 4" key="1">
    <citation type="submission" date="2019-02" db="EMBL/GenBank/DDBJ databases">
        <title>Deep-cultivation of Planctomycetes and their phenomic and genomic characterization uncovers novel biology.</title>
        <authorList>
            <person name="Wiegand S."/>
            <person name="Jogler M."/>
            <person name="Boedeker C."/>
            <person name="Pinto D."/>
            <person name="Vollmers J."/>
            <person name="Rivas-Marin E."/>
            <person name="Kohn T."/>
            <person name="Peeters S.H."/>
            <person name="Heuer A."/>
            <person name="Rast P."/>
            <person name="Oberbeckmann S."/>
            <person name="Bunk B."/>
            <person name="Jeske O."/>
            <person name="Meyerdierks A."/>
            <person name="Storesund J.E."/>
            <person name="Kallscheuer N."/>
            <person name="Luecker S."/>
            <person name="Lage O.M."/>
            <person name="Pohl T."/>
            <person name="Merkel B.J."/>
            <person name="Hornburger P."/>
            <person name="Mueller R.-W."/>
            <person name="Bruemmer F."/>
            <person name="Labrenz M."/>
            <person name="Spormann A.M."/>
            <person name="Op den Camp H."/>
            <person name="Overmann J."/>
            <person name="Amann R."/>
            <person name="Jetten M.S.M."/>
            <person name="Mascher T."/>
            <person name="Medema M.H."/>
            <person name="Devos D.P."/>
            <person name="Kaster A.-K."/>
            <person name="Ovreas L."/>
            <person name="Rohde M."/>
            <person name="Galperin M.Y."/>
            <person name="Jogler C."/>
        </authorList>
    </citation>
    <scope>NUCLEOTIDE SEQUENCE [LARGE SCALE GENOMIC DNA]</scope>
    <source>
        <strain evidence="3 4">FF011L</strain>
    </source>
</reference>
<evidence type="ECO:0000313" key="3">
    <source>
        <dbReference type="EMBL" id="QDS95302.1"/>
    </source>
</evidence>
<dbReference type="KEGG" id="rml:FF011L_40950"/>
<feature type="transmembrane region" description="Helical" evidence="2">
    <location>
        <begin position="202"/>
        <end position="222"/>
    </location>
</feature>
<keyword evidence="2" id="KW-0812">Transmembrane</keyword>
<keyword evidence="2" id="KW-1133">Transmembrane helix</keyword>
<dbReference type="EMBL" id="CP036262">
    <property type="protein sequence ID" value="QDS95302.1"/>
    <property type="molecule type" value="Genomic_DNA"/>
</dbReference>
<protein>
    <submittedName>
        <fullName evidence="3">Uncharacterized protein</fullName>
    </submittedName>
</protein>
<evidence type="ECO:0000256" key="1">
    <source>
        <dbReference type="SAM" id="MobiDB-lite"/>
    </source>
</evidence>
<keyword evidence="4" id="KW-1185">Reference proteome</keyword>
<feature type="region of interest" description="Disordered" evidence="1">
    <location>
        <begin position="1"/>
        <end position="22"/>
    </location>
</feature>
<keyword evidence="2" id="KW-0472">Membrane</keyword>
<feature type="compositionally biased region" description="Polar residues" evidence="1">
    <location>
        <begin position="1"/>
        <end position="13"/>
    </location>
</feature>